<protein>
    <submittedName>
        <fullName evidence="2">Uncharacterized protein</fullName>
    </submittedName>
</protein>
<evidence type="ECO:0000313" key="3">
    <source>
        <dbReference type="Proteomes" id="UP000054821"/>
    </source>
</evidence>
<proteinExistence type="predicted"/>
<name>A0A2P4ZA59_9HYPO</name>
<comment type="caution">
    <text evidence="2">The sequence shown here is derived from an EMBL/GenBank/DDBJ whole genome shotgun (WGS) entry which is preliminary data.</text>
</comment>
<sequence>MGVDPAEISRAQMDDGVRYSQDRVKHNGARSRDALGPWHRDWNKQVNKGTKKAFSILLYTIHARGALSRVKLGRPLIRALDCVTGHKGQARPGQTRVRLTEMPHLPPCIWTTGRQRARGCSADVRWR</sequence>
<dbReference type="GeneID" id="29990191"/>
<feature type="region of interest" description="Disordered" evidence="1">
    <location>
        <begin position="1"/>
        <end position="42"/>
    </location>
</feature>
<dbReference type="Proteomes" id="UP000054821">
    <property type="component" value="Unassembled WGS sequence"/>
</dbReference>
<reference evidence="2 3" key="1">
    <citation type="journal article" date="2016" name="Genome Announc.">
        <title>Draft Whole-Genome Sequence of Trichoderma gamsii T6085, a Promising Biocontrol Agent of Fusarium Head Blight on Wheat.</title>
        <authorList>
            <person name="Baroncelli R."/>
            <person name="Zapparata A."/>
            <person name="Piaggeschi G."/>
            <person name="Sarrocco S."/>
            <person name="Vannacci G."/>
        </authorList>
    </citation>
    <scope>NUCLEOTIDE SEQUENCE [LARGE SCALE GENOMIC DNA]</scope>
    <source>
        <strain evidence="2 3">T6085</strain>
    </source>
</reference>
<accession>A0A2P4ZA59</accession>
<evidence type="ECO:0000313" key="2">
    <source>
        <dbReference type="EMBL" id="PON21146.1"/>
    </source>
</evidence>
<feature type="compositionally biased region" description="Basic and acidic residues" evidence="1">
    <location>
        <begin position="12"/>
        <end position="42"/>
    </location>
</feature>
<gene>
    <name evidence="2" type="ORF">TGAM01_v209994</name>
</gene>
<evidence type="ECO:0000256" key="1">
    <source>
        <dbReference type="SAM" id="MobiDB-lite"/>
    </source>
</evidence>
<organism evidence="2 3">
    <name type="scientific">Trichoderma gamsii</name>
    <dbReference type="NCBI Taxonomy" id="398673"/>
    <lineage>
        <taxon>Eukaryota</taxon>
        <taxon>Fungi</taxon>
        <taxon>Dikarya</taxon>
        <taxon>Ascomycota</taxon>
        <taxon>Pezizomycotina</taxon>
        <taxon>Sordariomycetes</taxon>
        <taxon>Hypocreomycetidae</taxon>
        <taxon>Hypocreales</taxon>
        <taxon>Hypocreaceae</taxon>
        <taxon>Trichoderma</taxon>
    </lineage>
</organism>
<dbReference type="AlphaFoldDB" id="A0A2P4ZA59"/>
<dbReference type="EMBL" id="JPDN02000054">
    <property type="protein sequence ID" value="PON21146.1"/>
    <property type="molecule type" value="Genomic_DNA"/>
</dbReference>
<keyword evidence="3" id="KW-1185">Reference proteome</keyword>
<dbReference type="RefSeq" id="XP_018656663.1">
    <property type="nucleotide sequence ID" value="XM_018810108.1"/>
</dbReference>